<sequence length="221" mass="25176">MNFKKFNSVAFSYSLSRVYTPNDSHCPGHTQSWGRVQKDIVTPCYNGPTQSGEAINPLLKSTYSSLSKFFKEISTVFPDQSIRLGGDQKSNSFMKQKGFDKGFGRLRIFLFWQEVFDDVWKDQMYGEEQGEITATGFPVVLSAPWYVDLINYGQGWRNSYNVDPLNFDGPLVQRLWSHGDIKDREDRGTWVAQSAEHLPSAQVVASQAILVGYLGKYFNRI</sequence>
<comment type="subcellular location">
    <subcellularLocation>
        <location evidence="11">Cytoplasmic vesicle</location>
        <location evidence="11">Secretory vesicle</location>
        <location evidence="11">Cortical granule</location>
    </subcellularLocation>
    <subcellularLocation>
        <location evidence="2">Lysosome</location>
    </subcellularLocation>
</comment>
<evidence type="ECO:0000256" key="7">
    <source>
        <dbReference type="ARBA" id="ARBA00023157"/>
    </source>
</evidence>
<evidence type="ECO:0000313" key="23">
    <source>
        <dbReference type="Proteomes" id="UP000645828"/>
    </source>
</evidence>
<gene>
    <name evidence="22" type="ORF">NYPRO_LOCUS14575</name>
</gene>
<evidence type="ECO:0000256" key="5">
    <source>
        <dbReference type="ARBA" id="ARBA00022801"/>
    </source>
</evidence>
<evidence type="ECO:0000256" key="10">
    <source>
        <dbReference type="ARBA" id="ARBA00023505"/>
    </source>
</evidence>
<dbReference type="GO" id="GO:0004563">
    <property type="term" value="F:beta-N-acetylhexosaminidase activity"/>
    <property type="evidence" value="ECO:0007669"/>
    <property type="project" value="UniProtKB-EC"/>
</dbReference>
<dbReference type="GO" id="GO:0030203">
    <property type="term" value="P:glycosaminoglycan metabolic process"/>
    <property type="evidence" value="ECO:0007669"/>
    <property type="project" value="TreeGrafter"/>
</dbReference>
<dbReference type="Proteomes" id="UP000645828">
    <property type="component" value="Unassembled WGS sequence"/>
</dbReference>
<evidence type="ECO:0000256" key="8">
    <source>
        <dbReference type="ARBA" id="ARBA00023228"/>
    </source>
</evidence>
<dbReference type="PRINTS" id="PR00738">
    <property type="entry name" value="GLHYDRLASE20"/>
</dbReference>
<dbReference type="EC" id="3.2.1.52" evidence="4"/>
<dbReference type="PANTHER" id="PTHR22600:SF38">
    <property type="entry name" value="BETA-HEXOSAMINIDASE SUBUNIT BETA"/>
    <property type="match status" value="1"/>
</dbReference>
<evidence type="ECO:0000256" key="1">
    <source>
        <dbReference type="ARBA" id="ARBA00001231"/>
    </source>
</evidence>
<dbReference type="Gene3D" id="3.20.20.80">
    <property type="entry name" value="Glycosidases"/>
    <property type="match status" value="1"/>
</dbReference>
<keyword evidence="5" id="KW-0378">Hydrolase</keyword>
<feature type="domain" description="Glycoside hydrolase family 20 catalytic" evidence="21">
    <location>
        <begin position="26"/>
        <end position="91"/>
    </location>
</feature>
<evidence type="ECO:0000256" key="16">
    <source>
        <dbReference type="ARBA" id="ARBA00043827"/>
    </source>
</evidence>
<dbReference type="InterPro" id="IPR025705">
    <property type="entry name" value="Beta_hexosaminidase_sua/sub"/>
</dbReference>
<comment type="catalytic activity">
    <reaction evidence="16">
        <text>a ganglioside GM2 + H2O = a ganglioside GM3 + N-acetyl-beta-D-galactosamine</text>
        <dbReference type="Rhea" id="RHEA:47968"/>
        <dbReference type="ChEBI" id="CHEBI:15377"/>
        <dbReference type="ChEBI" id="CHEBI:28497"/>
        <dbReference type="ChEBI" id="CHEBI:79210"/>
        <dbReference type="ChEBI" id="CHEBI:79218"/>
    </reaction>
    <physiologicalReaction direction="left-to-right" evidence="16">
        <dbReference type="Rhea" id="RHEA:47969"/>
    </physiologicalReaction>
</comment>
<evidence type="ECO:0000256" key="2">
    <source>
        <dbReference type="ARBA" id="ARBA00004371"/>
    </source>
</evidence>
<proteinExistence type="inferred from homology"/>
<evidence type="ECO:0000256" key="9">
    <source>
        <dbReference type="ARBA" id="ARBA00023329"/>
    </source>
</evidence>
<dbReference type="GO" id="GO:0060473">
    <property type="term" value="C:cortical granule"/>
    <property type="evidence" value="ECO:0007669"/>
    <property type="project" value="UniProtKB-SubCell"/>
</dbReference>
<evidence type="ECO:0000256" key="18">
    <source>
        <dbReference type="ARBA" id="ARBA00046959"/>
    </source>
</evidence>
<evidence type="ECO:0000256" key="14">
    <source>
        <dbReference type="ARBA" id="ARBA00042832"/>
    </source>
</evidence>
<evidence type="ECO:0000256" key="19">
    <source>
        <dbReference type="ARBA" id="ARBA00047301"/>
    </source>
</evidence>
<evidence type="ECO:0000256" key="17">
    <source>
        <dbReference type="ARBA" id="ARBA00045511"/>
    </source>
</evidence>
<evidence type="ECO:0000256" key="4">
    <source>
        <dbReference type="ARBA" id="ARBA00012663"/>
    </source>
</evidence>
<evidence type="ECO:0000256" key="13">
    <source>
        <dbReference type="ARBA" id="ARBA00042342"/>
    </source>
</evidence>
<dbReference type="PANTHER" id="PTHR22600">
    <property type="entry name" value="BETA-HEXOSAMINIDASE"/>
    <property type="match status" value="1"/>
</dbReference>
<dbReference type="GO" id="GO:0006689">
    <property type="term" value="P:ganglioside catabolic process"/>
    <property type="evidence" value="ECO:0007669"/>
    <property type="project" value="TreeGrafter"/>
</dbReference>
<evidence type="ECO:0000259" key="21">
    <source>
        <dbReference type="Pfam" id="PF00728"/>
    </source>
</evidence>
<organism evidence="22 23">
    <name type="scientific">Nyctereutes procyonoides</name>
    <name type="common">Raccoon dog</name>
    <name type="synonym">Canis procyonoides</name>
    <dbReference type="NCBI Taxonomy" id="34880"/>
    <lineage>
        <taxon>Eukaryota</taxon>
        <taxon>Metazoa</taxon>
        <taxon>Chordata</taxon>
        <taxon>Craniata</taxon>
        <taxon>Vertebrata</taxon>
        <taxon>Euteleostomi</taxon>
        <taxon>Mammalia</taxon>
        <taxon>Eutheria</taxon>
        <taxon>Laurasiatheria</taxon>
        <taxon>Carnivora</taxon>
        <taxon>Caniformia</taxon>
        <taxon>Canidae</taxon>
        <taxon>Nyctereutes</taxon>
    </lineage>
</organism>
<evidence type="ECO:0000256" key="3">
    <source>
        <dbReference type="ARBA" id="ARBA00006285"/>
    </source>
</evidence>
<comment type="function">
    <text evidence="17">Hydrolyzes the non-reducing end N-acetyl-D-hexosamine and/or sulfated N-acetyl-D-hexosamine of glycoconjugates, such as the oligosaccharide moieties from proteins and neutral glycolipids, or from certain mucopolysaccharides. The isozyme B does not hydrolyze each of these substrates, however hydrolyzes efficiently neutral oligosaccharide. Only the isozyme A is responsible for the degradation of GM2 gangliosides in the presence of GM2A. During fertilization is responsible, at least in part, for the zona block to polyspermy. Present in the cortical granules of non-activated oocytes, is exocytosed during the cortical reaction in response to oocyte activation and inactivates the sperm galactosyltransferase-binding site, accounting for the block in sperm binding to the zona pellucida.</text>
</comment>
<keyword evidence="8" id="KW-0458">Lysosome</keyword>
<dbReference type="InterPro" id="IPR015883">
    <property type="entry name" value="Glyco_hydro_20_cat"/>
</dbReference>
<keyword evidence="23" id="KW-1185">Reference proteome</keyword>
<comment type="similarity">
    <text evidence="3">Belongs to the glycosyl hydrolase 20 family.</text>
</comment>
<dbReference type="GO" id="GO:0005975">
    <property type="term" value="P:carbohydrate metabolic process"/>
    <property type="evidence" value="ECO:0007669"/>
    <property type="project" value="InterPro"/>
</dbReference>
<keyword evidence="6" id="KW-0443">Lipid metabolism</keyword>
<dbReference type="SUPFAM" id="SSF51445">
    <property type="entry name" value="(Trans)glycosidases"/>
    <property type="match status" value="1"/>
</dbReference>
<evidence type="ECO:0000256" key="6">
    <source>
        <dbReference type="ARBA" id="ARBA00023098"/>
    </source>
</evidence>
<comment type="catalytic activity">
    <reaction evidence="1">
        <text>Hydrolysis of terminal non-reducing N-acetyl-D-hexosamine residues in N-acetyl-beta-D-hexosaminides.</text>
        <dbReference type="EC" id="3.2.1.52"/>
    </reaction>
</comment>
<comment type="catalytic activity">
    <reaction evidence="15">
        <text>a ganglioside GM2 (d18:1(4E)) + H2O = a ganglioside GM3 (d18:1(4E)) + N-acetyl-beta-D-galactosamine</text>
        <dbReference type="Rhea" id="RHEA:47940"/>
        <dbReference type="ChEBI" id="CHEBI:15377"/>
        <dbReference type="ChEBI" id="CHEBI:28497"/>
        <dbReference type="ChEBI" id="CHEBI:60065"/>
        <dbReference type="ChEBI" id="CHEBI:71502"/>
    </reaction>
    <physiologicalReaction direction="left-to-right" evidence="15">
        <dbReference type="Rhea" id="RHEA:47941"/>
    </physiologicalReaction>
</comment>
<dbReference type="GO" id="GO:0005764">
    <property type="term" value="C:lysosome"/>
    <property type="evidence" value="ECO:0007669"/>
    <property type="project" value="UniProtKB-SubCell"/>
</dbReference>
<comment type="catalytic activity">
    <reaction evidence="20">
        <text>N-acetyl-beta-D-6-sulfogalactosaminyl-(1-&gt;4)-alpha-L-iduronyl-(1-&gt;3)-N-acetyl-D-6-sulfogalactosamine + H2O = alpha-L-iduronyl-(1-&gt;3)-N-acetyl-D-6-sulfogalactosamine + N-acetyl-D-6-sulfogalactosamine</text>
        <dbReference type="Rhea" id="RHEA:64384"/>
        <dbReference type="ChEBI" id="CHEBI:15377"/>
        <dbReference type="ChEBI" id="CHEBI:152567"/>
        <dbReference type="ChEBI" id="CHEBI:152568"/>
        <dbReference type="ChEBI" id="CHEBI:153064"/>
    </reaction>
    <physiologicalReaction direction="left-to-right" evidence="20">
        <dbReference type="Rhea" id="RHEA:64385"/>
    </physiologicalReaction>
</comment>
<keyword evidence="7" id="KW-1015">Disulfide bond</keyword>
<dbReference type="Pfam" id="PF00728">
    <property type="entry name" value="Glyco_hydro_20"/>
    <property type="match status" value="1"/>
</dbReference>
<evidence type="ECO:0000256" key="20">
    <source>
        <dbReference type="ARBA" id="ARBA00049464"/>
    </source>
</evidence>
<dbReference type="AlphaFoldDB" id="A0A811YVU5"/>
<evidence type="ECO:0000313" key="22">
    <source>
        <dbReference type="EMBL" id="CAD7681783.1"/>
    </source>
</evidence>
<name>A0A811YVU5_NYCPR</name>
<comment type="subunit">
    <text evidence="18">There are 3 forms of beta-hexosaminidase: hexosaminidase A is a heterodimer composed of one subunit alpha and one subunit beta (chain A and B); hexosaminidase B is a homodimer of two beta subunits (two chains A and B); hexosaminidase S is a homodimer of two alpha subunits. The composition of the dimer (isozyme A versus isozyme S) has a significant effect on the substrate specificity of the alpha subunit active site.</text>
</comment>
<comment type="caution">
    <text evidence="22">The sequence shown here is derived from an EMBL/GenBank/DDBJ whole genome shotgun (WGS) entry which is preliminary data.</text>
</comment>
<comment type="catalytic activity">
    <reaction evidence="10">
        <text>beta-D-GalNAc-(1-&gt;4)-alpha-L-IdoA-(1-&gt;3)-beta-D-GalNAc-4-sulfate-(1-&gt;4)-alpha-L-IdoA-(1-&gt;3)-D-GalNAc-4-sulfate + H2O = alpha-L-IdoA-(1-&gt;3)-beta-D-GalNAc-4-sulfate-(1-&gt;4)-alpha-L-IdoA-(1-&gt;3)-D-GalNAc-4-sulfate + N-acetyl-D-galactosamine</text>
        <dbReference type="Rhea" id="RHEA:64372"/>
        <dbReference type="ChEBI" id="CHEBI:15377"/>
        <dbReference type="ChEBI" id="CHEBI:28037"/>
        <dbReference type="ChEBI" id="CHEBI:152565"/>
        <dbReference type="ChEBI" id="CHEBI:152566"/>
    </reaction>
    <physiologicalReaction direction="left-to-right" evidence="10">
        <dbReference type="Rhea" id="RHEA:64373"/>
    </physiologicalReaction>
</comment>
<dbReference type="EMBL" id="CAJHUB010000754">
    <property type="protein sequence ID" value="CAD7681783.1"/>
    <property type="molecule type" value="Genomic_DNA"/>
</dbReference>
<dbReference type="InterPro" id="IPR017853">
    <property type="entry name" value="GH"/>
</dbReference>
<evidence type="ECO:0000256" key="12">
    <source>
        <dbReference type="ARBA" id="ARBA00040637"/>
    </source>
</evidence>
<evidence type="ECO:0000256" key="15">
    <source>
        <dbReference type="ARBA" id="ARBA00043767"/>
    </source>
</evidence>
<protein>
    <recommendedName>
        <fullName evidence="12">Beta-hexosaminidase subunit beta</fullName>
        <ecNumber evidence="4">3.2.1.52</ecNumber>
    </recommendedName>
    <alternativeName>
        <fullName evidence="13">Beta-N-acetylhexosaminidase subunit beta</fullName>
    </alternativeName>
    <alternativeName>
        <fullName evidence="14">N-acetyl-beta-glucosaminidase subunit beta</fullName>
    </alternativeName>
</protein>
<comment type="catalytic activity">
    <reaction evidence="19">
        <text>N-acetyl-beta-D-galactosaminyl-(1-&gt;4)-beta-D-3-sulfogalactosyl-(1-&gt;4)-beta-D-glucosyl-(1&lt;-&gt;1')-ceramide + H2O = a beta-D-3-sulfogalactosyl-(1-&gt;4)-beta-D-glucosyl-(1&lt;-&gt;1')-ceramide + N-acetyl-beta-D-galactosamine</text>
        <dbReference type="Rhea" id="RHEA:48276"/>
        <dbReference type="ChEBI" id="CHEBI:15377"/>
        <dbReference type="ChEBI" id="CHEBI:28497"/>
        <dbReference type="ChEBI" id="CHEBI:90163"/>
        <dbReference type="ChEBI" id="CHEBI:90164"/>
    </reaction>
    <physiologicalReaction direction="left-to-right" evidence="19">
        <dbReference type="Rhea" id="RHEA:48277"/>
    </physiologicalReaction>
</comment>
<keyword evidence="9" id="KW-0968">Cytoplasmic vesicle</keyword>
<evidence type="ECO:0000256" key="11">
    <source>
        <dbReference type="ARBA" id="ARBA00037865"/>
    </source>
</evidence>
<dbReference type="GO" id="GO:0016020">
    <property type="term" value="C:membrane"/>
    <property type="evidence" value="ECO:0007669"/>
    <property type="project" value="TreeGrafter"/>
</dbReference>
<accession>A0A811YVU5</accession>
<reference evidence="22" key="1">
    <citation type="submission" date="2020-12" db="EMBL/GenBank/DDBJ databases">
        <authorList>
            <consortium name="Molecular Ecology Group"/>
        </authorList>
    </citation>
    <scope>NUCLEOTIDE SEQUENCE</scope>
    <source>
        <strain evidence="22">TBG_1078</strain>
    </source>
</reference>